<dbReference type="KEGG" id="bspl:114867773"/>
<dbReference type="RefSeq" id="XP_040929479.1">
    <property type="nucleotide sequence ID" value="XM_041073545.2"/>
</dbReference>
<evidence type="ECO:0000256" key="2">
    <source>
        <dbReference type="SAM" id="MobiDB-lite"/>
    </source>
</evidence>
<feature type="compositionally biased region" description="Basic and acidic residues" evidence="2">
    <location>
        <begin position="507"/>
        <end position="538"/>
    </location>
</feature>
<dbReference type="PANTHER" id="PTHR34251:SF1">
    <property type="entry name" value="LEUCINE, GLUTAMATE AND LYSINE RICH 1"/>
    <property type="match status" value="1"/>
</dbReference>
<accession>A0A6P7P2T9</accession>
<dbReference type="CTD" id="389170"/>
<dbReference type="OrthoDB" id="10256467at2759"/>
<dbReference type="RefSeq" id="XP_040929478.1">
    <property type="nucleotide sequence ID" value="XM_041073544.2"/>
</dbReference>
<feature type="region of interest" description="Disordered" evidence="2">
    <location>
        <begin position="674"/>
        <end position="698"/>
    </location>
</feature>
<dbReference type="RefSeq" id="XP_029026591.1">
    <property type="nucleotide sequence ID" value="XM_029170758.3"/>
</dbReference>
<feature type="coiled-coil region" evidence="1">
    <location>
        <begin position="566"/>
        <end position="593"/>
    </location>
</feature>
<feature type="region of interest" description="Disordered" evidence="2">
    <location>
        <begin position="599"/>
        <end position="640"/>
    </location>
</feature>
<dbReference type="Proteomes" id="UP000515150">
    <property type="component" value="Chromosome 13"/>
</dbReference>
<evidence type="ECO:0000256" key="1">
    <source>
        <dbReference type="SAM" id="Coils"/>
    </source>
</evidence>
<feature type="region of interest" description="Disordered" evidence="2">
    <location>
        <begin position="505"/>
        <end position="538"/>
    </location>
</feature>
<evidence type="ECO:0000313" key="6">
    <source>
        <dbReference type="RefSeq" id="XP_029026591.1"/>
    </source>
</evidence>
<evidence type="ECO:0000313" key="4">
    <source>
        <dbReference type="RefSeq" id="XP_029026588.1"/>
    </source>
</evidence>
<dbReference type="RefSeq" id="XP_029026588.1">
    <property type="nucleotide sequence ID" value="XM_029170755.3"/>
</dbReference>
<sequence>MDAEQEEEKVHLDLNRPPVYPLPEEINKMEHSETVCHYCGVSYLIFHEFQQLHTRLAQQEAELQELRGTAQRERAQRDALELEKQEWERTLHLEVLRRAAENEKRMSETLEEKSKETESALRKAFDEKSQRERRELEQHYQKLSEERQTQLRGELRDLEAESLRKQREELQRRTDERERALSDALQKANKNVEEQKKYLRHLEERLTAATSTKEDAEQLLGEQKQMGETLRAACSRQQRALEAALPALRSTGGELSDVRGLLHRLMEAWQRFRAQMLQCTTQVFSALRKELKNSSEEVQKMREDYDRVTQQLTCLQKQKGAGDEKLSQLELSEEAHRQQLLRFKAELEEKHEMWLSCQQKRDAIQEQLLSWQQREEQMARKCSSAEQEVMQLRKTLERLQEKTTELSTEREGLLESHRRELIKIEEDFGQQMASKLTAALEEQSTQNALHLREQMTAYRGEVELELSIDREKNRLLLLQHQRHGSRLQHKLEEREQELQELRAALQQERRSREEERRMQQQERRRAEEETRQEMHRFQQQEALKLSHIEAELQLMTGSNTELQGEVAVLQETVRRECEEREELTAALSKAQEELLGLRSPVSCPRSLPSPPERHTPRSKHFLQSQTRVPLTRSSASPNTLRSFSSCVEKDRSLDTGGARAVGGSESWNCAGVLGGGKKQKGTLPRLKVSSSATEVKLG</sequence>
<protein>
    <submittedName>
        <fullName evidence="4 5">Protein LEKR1 isoform X1</fullName>
    </submittedName>
</protein>
<evidence type="ECO:0000313" key="5">
    <source>
        <dbReference type="RefSeq" id="XP_029026589.1"/>
    </source>
</evidence>
<feature type="region of interest" description="Disordered" evidence="2">
    <location>
        <begin position="102"/>
        <end position="188"/>
    </location>
</feature>
<keyword evidence="3" id="KW-1185">Reference proteome</keyword>
<dbReference type="GeneID" id="114867773"/>
<keyword evidence="1" id="KW-0175">Coiled coil</keyword>
<feature type="coiled-coil region" evidence="1">
    <location>
        <begin position="375"/>
        <end position="416"/>
    </location>
</feature>
<feature type="compositionally biased region" description="Polar residues" evidence="2">
    <location>
        <begin position="621"/>
        <end position="640"/>
    </location>
</feature>
<feature type="coiled-coil region" evidence="1">
    <location>
        <begin position="284"/>
        <end position="318"/>
    </location>
</feature>
<organism evidence="3 6">
    <name type="scientific">Betta splendens</name>
    <name type="common">Siamese fighting fish</name>
    <dbReference type="NCBI Taxonomy" id="158456"/>
    <lineage>
        <taxon>Eukaryota</taxon>
        <taxon>Metazoa</taxon>
        <taxon>Chordata</taxon>
        <taxon>Craniata</taxon>
        <taxon>Vertebrata</taxon>
        <taxon>Euteleostomi</taxon>
        <taxon>Actinopterygii</taxon>
        <taxon>Neopterygii</taxon>
        <taxon>Teleostei</taxon>
        <taxon>Neoteleostei</taxon>
        <taxon>Acanthomorphata</taxon>
        <taxon>Anabantaria</taxon>
        <taxon>Anabantiformes</taxon>
        <taxon>Anabantoidei</taxon>
        <taxon>Osphronemidae</taxon>
        <taxon>Betta</taxon>
    </lineage>
</organism>
<dbReference type="InterPro" id="IPR038799">
    <property type="entry name" value="LEKR1"/>
</dbReference>
<dbReference type="AlphaFoldDB" id="A0A6P7P2T9"/>
<reference evidence="4 5" key="1">
    <citation type="submission" date="2025-04" db="UniProtKB">
        <authorList>
            <consortium name="RefSeq"/>
        </authorList>
    </citation>
    <scope>IDENTIFICATION</scope>
</reference>
<name>A0A6P7P2T9_BETSP</name>
<feature type="compositionally biased region" description="Polar residues" evidence="2">
    <location>
        <begin position="688"/>
        <end position="698"/>
    </location>
</feature>
<gene>
    <name evidence="4 5 6 7 8" type="primary">lekr1</name>
</gene>
<evidence type="ECO:0000313" key="7">
    <source>
        <dbReference type="RefSeq" id="XP_040929478.1"/>
    </source>
</evidence>
<proteinExistence type="predicted"/>
<evidence type="ECO:0000313" key="8">
    <source>
        <dbReference type="RefSeq" id="XP_040929479.1"/>
    </source>
</evidence>
<dbReference type="PANTHER" id="PTHR34251">
    <property type="entry name" value="LEUCINE-, GLUTAMATE- AND LYSINE-RICH PROTEIN 1"/>
    <property type="match status" value="1"/>
</dbReference>
<feature type="compositionally biased region" description="Basic and acidic residues" evidence="2">
    <location>
        <begin position="102"/>
        <end position="181"/>
    </location>
</feature>
<dbReference type="RefSeq" id="XP_029026589.1">
    <property type="nucleotide sequence ID" value="XM_029170756.3"/>
</dbReference>
<evidence type="ECO:0000313" key="3">
    <source>
        <dbReference type="Proteomes" id="UP000515150"/>
    </source>
</evidence>